<dbReference type="InterPro" id="IPR008979">
    <property type="entry name" value="Galactose-bd-like_sf"/>
</dbReference>
<feature type="domain" description="NADH:ubiquinone oxidoreductase intermediate-associated protein 30" evidence="6">
    <location>
        <begin position="50"/>
        <end position="219"/>
    </location>
</feature>
<name>A0AAD7XK02_9STRA</name>
<sequence length="250" mass="27822">MAAATTFWERHVIPFARLFDGHPEKAPTRRVLFAFTERHRQWQRDVEATPSRPARAKITTDKGWGGRSWATFRVGRLGPGGGVGAVFEGETRRSASLLAERPPPTEKLGFAAVTLDLCGDEMICDDFEALTIRARPRDHRTYSVTLRGTALLAPDLNYQAFIKTRPSDTFVDLRCSFEHFVGLRGSRILDDNRVLDVPRFSAISIAVADTATDGPFRFELEVIHANNDPANPSPDNIVKPDGLPTPPRPF</sequence>
<dbReference type="Proteomes" id="UP001230188">
    <property type="component" value="Unassembled WGS sequence"/>
</dbReference>
<dbReference type="GO" id="GO:0006120">
    <property type="term" value="P:mitochondrial electron transport, NADH to ubiquinone"/>
    <property type="evidence" value="ECO:0007669"/>
    <property type="project" value="TreeGrafter"/>
</dbReference>
<comment type="subcellular location">
    <subcellularLocation>
        <location evidence="1">Mitochondrion</location>
    </subcellularLocation>
</comment>
<feature type="region of interest" description="Disordered" evidence="5">
    <location>
        <begin position="227"/>
        <end position="250"/>
    </location>
</feature>
<protein>
    <recommendedName>
        <fullName evidence="6">NADH:ubiquinone oxidoreductase intermediate-associated protein 30 domain-containing protein</fullName>
    </recommendedName>
</protein>
<feature type="compositionally biased region" description="Low complexity" evidence="5">
    <location>
        <begin position="227"/>
        <end position="236"/>
    </location>
</feature>
<dbReference type="InterPro" id="IPR013857">
    <property type="entry name" value="NADH-UbQ_OxRdtase-assoc_prot30"/>
</dbReference>
<dbReference type="AlphaFoldDB" id="A0AAD7XK02"/>
<keyword evidence="4" id="KW-0143">Chaperone</keyword>
<dbReference type="InterPro" id="IPR039131">
    <property type="entry name" value="NDUFAF1"/>
</dbReference>
<evidence type="ECO:0000313" key="8">
    <source>
        <dbReference type="Proteomes" id="UP001230188"/>
    </source>
</evidence>
<evidence type="ECO:0000313" key="7">
    <source>
        <dbReference type="EMBL" id="KAJ8601171.1"/>
    </source>
</evidence>
<dbReference type="GO" id="GO:0005739">
    <property type="term" value="C:mitochondrion"/>
    <property type="evidence" value="ECO:0007669"/>
    <property type="project" value="UniProtKB-SubCell"/>
</dbReference>
<dbReference type="PANTHER" id="PTHR13194">
    <property type="entry name" value="COMPLEX I INTERMEDIATE-ASSOCIATED PROTEIN 30"/>
    <property type="match status" value="1"/>
</dbReference>
<evidence type="ECO:0000256" key="5">
    <source>
        <dbReference type="SAM" id="MobiDB-lite"/>
    </source>
</evidence>
<dbReference type="SUPFAM" id="SSF49785">
    <property type="entry name" value="Galactose-binding domain-like"/>
    <property type="match status" value="1"/>
</dbReference>
<evidence type="ECO:0000256" key="4">
    <source>
        <dbReference type="ARBA" id="ARBA00023186"/>
    </source>
</evidence>
<dbReference type="EMBL" id="JAQMWT010000445">
    <property type="protein sequence ID" value="KAJ8601171.1"/>
    <property type="molecule type" value="Genomic_DNA"/>
</dbReference>
<comment type="similarity">
    <text evidence="2">Belongs to the CIA30 family.</text>
</comment>
<dbReference type="GO" id="GO:0032981">
    <property type="term" value="P:mitochondrial respiratory chain complex I assembly"/>
    <property type="evidence" value="ECO:0007669"/>
    <property type="project" value="TreeGrafter"/>
</dbReference>
<reference evidence="7" key="1">
    <citation type="submission" date="2023-01" db="EMBL/GenBank/DDBJ databases">
        <title>Metagenome sequencing of chrysophaentin producing Chrysophaeum taylorii.</title>
        <authorList>
            <person name="Davison J."/>
            <person name="Bewley C."/>
        </authorList>
    </citation>
    <scope>NUCLEOTIDE SEQUENCE</scope>
    <source>
        <strain evidence="7">NIES-1699</strain>
    </source>
</reference>
<dbReference type="GO" id="GO:0051082">
    <property type="term" value="F:unfolded protein binding"/>
    <property type="evidence" value="ECO:0007669"/>
    <property type="project" value="TreeGrafter"/>
</dbReference>
<evidence type="ECO:0000259" key="6">
    <source>
        <dbReference type="Pfam" id="PF08547"/>
    </source>
</evidence>
<proteinExistence type="inferred from homology"/>
<dbReference type="Pfam" id="PF08547">
    <property type="entry name" value="CIA30"/>
    <property type="match status" value="1"/>
</dbReference>
<keyword evidence="3" id="KW-0496">Mitochondrion</keyword>
<comment type="caution">
    <text evidence="7">The sequence shown here is derived from an EMBL/GenBank/DDBJ whole genome shotgun (WGS) entry which is preliminary data.</text>
</comment>
<organism evidence="7 8">
    <name type="scientific">Chrysophaeum taylorii</name>
    <dbReference type="NCBI Taxonomy" id="2483200"/>
    <lineage>
        <taxon>Eukaryota</taxon>
        <taxon>Sar</taxon>
        <taxon>Stramenopiles</taxon>
        <taxon>Ochrophyta</taxon>
        <taxon>Pelagophyceae</taxon>
        <taxon>Pelagomonadales</taxon>
        <taxon>Pelagomonadaceae</taxon>
        <taxon>Chrysophaeum</taxon>
    </lineage>
</organism>
<evidence type="ECO:0000256" key="1">
    <source>
        <dbReference type="ARBA" id="ARBA00004173"/>
    </source>
</evidence>
<evidence type="ECO:0000256" key="2">
    <source>
        <dbReference type="ARBA" id="ARBA00007884"/>
    </source>
</evidence>
<gene>
    <name evidence="7" type="ORF">CTAYLR_009907</name>
</gene>
<accession>A0AAD7XK02</accession>
<evidence type="ECO:0000256" key="3">
    <source>
        <dbReference type="ARBA" id="ARBA00023128"/>
    </source>
</evidence>
<dbReference type="PANTHER" id="PTHR13194:SF18">
    <property type="entry name" value="COMPLEX I INTERMEDIATE-ASSOCIATED PROTEIN 30, MITOCHONDRIAL"/>
    <property type="match status" value="1"/>
</dbReference>
<keyword evidence="8" id="KW-1185">Reference proteome</keyword>